<feature type="transmembrane region" description="Helical" evidence="1">
    <location>
        <begin position="6"/>
        <end position="28"/>
    </location>
</feature>
<feature type="transmembrane region" description="Helical" evidence="1">
    <location>
        <begin position="81"/>
        <end position="103"/>
    </location>
</feature>
<evidence type="ECO:0000313" key="2">
    <source>
        <dbReference type="EMBL" id="MBL0405445.1"/>
    </source>
</evidence>
<gene>
    <name evidence="2" type="ORF">JKG68_15860</name>
</gene>
<dbReference type="EMBL" id="JAEQMY010000022">
    <property type="protein sequence ID" value="MBL0405445.1"/>
    <property type="molecule type" value="Genomic_DNA"/>
</dbReference>
<keyword evidence="1" id="KW-0472">Membrane</keyword>
<evidence type="ECO:0000256" key="1">
    <source>
        <dbReference type="SAM" id="Phobius"/>
    </source>
</evidence>
<dbReference type="Proteomes" id="UP000605848">
    <property type="component" value="Unassembled WGS sequence"/>
</dbReference>
<keyword evidence="3" id="KW-1185">Reference proteome</keyword>
<dbReference type="AlphaFoldDB" id="A0A936ZCS2"/>
<organism evidence="2 3">
    <name type="scientific">Microvirga aerilata</name>
    <dbReference type="NCBI Taxonomy" id="670292"/>
    <lineage>
        <taxon>Bacteria</taxon>
        <taxon>Pseudomonadati</taxon>
        <taxon>Pseudomonadota</taxon>
        <taxon>Alphaproteobacteria</taxon>
        <taxon>Hyphomicrobiales</taxon>
        <taxon>Methylobacteriaceae</taxon>
        <taxon>Microvirga</taxon>
    </lineage>
</organism>
<keyword evidence="1" id="KW-0812">Transmembrane</keyword>
<proteinExistence type="predicted"/>
<name>A0A936ZCS2_9HYPH</name>
<feature type="transmembrane region" description="Helical" evidence="1">
    <location>
        <begin position="115"/>
        <end position="135"/>
    </location>
</feature>
<sequence>MAGYHWVITGAAGAFAAVVALDFGVDVWATHSGIGFLSEIAGVALVSVLFGAYSWIIAFVTVSPFFLLTISLARALDTRSLVYFITCGALTGALLSVPILFLPHEASDQRSLVEIIMWVVPSCAMYGISGAWLFWWKVVRPKPSE</sequence>
<reference evidence="2" key="1">
    <citation type="submission" date="2021-01" db="EMBL/GenBank/DDBJ databases">
        <title>Microvirga sp.</title>
        <authorList>
            <person name="Kim M.K."/>
        </authorList>
    </citation>
    <scope>NUCLEOTIDE SEQUENCE</scope>
    <source>
        <strain evidence="2">5420S-16</strain>
    </source>
</reference>
<protein>
    <submittedName>
        <fullName evidence="2">Uncharacterized protein</fullName>
    </submittedName>
</protein>
<comment type="caution">
    <text evidence="2">The sequence shown here is derived from an EMBL/GenBank/DDBJ whole genome shotgun (WGS) entry which is preliminary data.</text>
</comment>
<evidence type="ECO:0000313" key="3">
    <source>
        <dbReference type="Proteomes" id="UP000605848"/>
    </source>
</evidence>
<dbReference type="RefSeq" id="WP_202061278.1">
    <property type="nucleotide sequence ID" value="NZ_JAEQMY010000022.1"/>
</dbReference>
<keyword evidence="1" id="KW-1133">Transmembrane helix</keyword>
<accession>A0A936ZCS2</accession>